<dbReference type="AlphaFoldDB" id="A2FR75"/>
<feature type="compositionally biased region" description="Polar residues" evidence="1">
    <location>
        <begin position="199"/>
        <end position="211"/>
    </location>
</feature>
<dbReference type="KEGG" id="tva:4750304"/>
<proteinExistence type="predicted"/>
<accession>A2FR75</accession>
<dbReference type="SMR" id="A2FR75"/>
<reference evidence="2" key="1">
    <citation type="submission" date="2006-10" db="EMBL/GenBank/DDBJ databases">
        <authorList>
            <person name="Amadeo P."/>
            <person name="Zhao Q."/>
            <person name="Wortman J."/>
            <person name="Fraser-Liggett C."/>
            <person name="Carlton J."/>
        </authorList>
    </citation>
    <scope>NUCLEOTIDE SEQUENCE</scope>
    <source>
        <strain evidence="2">G3</strain>
    </source>
</reference>
<reference evidence="2" key="2">
    <citation type="journal article" date="2007" name="Science">
        <title>Draft genome sequence of the sexually transmitted pathogen Trichomonas vaginalis.</title>
        <authorList>
            <person name="Carlton J.M."/>
            <person name="Hirt R.P."/>
            <person name="Silva J.C."/>
            <person name="Delcher A.L."/>
            <person name="Schatz M."/>
            <person name="Zhao Q."/>
            <person name="Wortman J.R."/>
            <person name="Bidwell S.L."/>
            <person name="Alsmark U.C.M."/>
            <person name="Besteiro S."/>
            <person name="Sicheritz-Ponten T."/>
            <person name="Noel C.J."/>
            <person name="Dacks J.B."/>
            <person name="Foster P.G."/>
            <person name="Simillion C."/>
            <person name="Van de Peer Y."/>
            <person name="Miranda-Saavedra D."/>
            <person name="Barton G.J."/>
            <person name="Westrop G.D."/>
            <person name="Mueller S."/>
            <person name="Dessi D."/>
            <person name="Fiori P.L."/>
            <person name="Ren Q."/>
            <person name="Paulsen I."/>
            <person name="Zhang H."/>
            <person name="Bastida-Corcuera F.D."/>
            <person name="Simoes-Barbosa A."/>
            <person name="Brown M.T."/>
            <person name="Hayes R.D."/>
            <person name="Mukherjee M."/>
            <person name="Okumura C.Y."/>
            <person name="Schneider R."/>
            <person name="Smith A.J."/>
            <person name="Vanacova S."/>
            <person name="Villalvazo M."/>
            <person name="Haas B.J."/>
            <person name="Pertea M."/>
            <person name="Feldblyum T.V."/>
            <person name="Utterback T.R."/>
            <person name="Shu C.L."/>
            <person name="Osoegawa K."/>
            <person name="de Jong P.J."/>
            <person name="Hrdy I."/>
            <person name="Horvathova L."/>
            <person name="Zubacova Z."/>
            <person name="Dolezal P."/>
            <person name="Malik S.B."/>
            <person name="Logsdon J.M. Jr."/>
            <person name="Henze K."/>
            <person name="Gupta A."/>
            <person name="Wang C.C."/>
            <person name="Dunne R.L."/>
            <person name="Upcroft J.A."/>
            <person name="Upcroft P."/>
            <person name="White O."/>
            <person name="Salzberg S.L."/>
            <person name="Tang P."/>
            <person name="Chiu C.-H."/>
            <person name="Lee Y.-S."/>
            <person name="Embley T.M."/>
            <person name="Coombs G.H."/>
            <person name="Mottram J.C."/>
            <person name="Tachezy J."/>
            <person name="Fraser-Liggett C.M."/>
            <person name="Johnson P.J."/>
        </authorList>
    </citation>
    <scope>NUCLEOTIDE SEQUENCE [LARGE SCALE GENOMIC DNA]</scope>
    <source>
        <strain evidence="2">G3</strain>
    </source>
</reference>
<dbReference type="OrthoDB" id="1517790at2759"/>
<dbReference type="Gene3D" id="3.80.10.10">
    <property type="entry name" value="Ribonuclease Inhibitor"/>
    <property type="match status" value="1"/>
</dbReference>
<protein>
    <submittedName>
        <fullName evidence="2">Uncharacterized protein</fullName>
    </submittedName>
</protein>
<evidence type="ECO:0000313" key="3">
    <source>
        <dbReference type="Proteomes" id="UP000001542"/>
    </source>
</evidence>
<dbReference type="RefSeq" id="XP_001305521.1">
    <property type="nucleotide sequence ID" value="XM_001305520.1"/>
</dbReference>
<organism evidence="2 3">
    <name type="scientific">Trichomonas vaginalis (strain ATCC PRA-98 / G3)</name>
    <dbReference type="NCBI Taxonomy" id="412133"/>
    <lineage>
        <taxon>Eukaryota</taxon>
        <taxon>Metamonada</taxon>
        <taxon>Parabasalia</taxon>
        <taxon>Trichomonadida</taxon>
        <taxon>Trichomonadidae</taxon>
        <taxon>Trichomonas</taxon>
    </lineage>
</organism>
<evidence type="ECO:0000256" key="1">
    <source>
        <dbReference type="SAM" id="MobiDB-lite"/>
    </source>
</evidence>
<sequence>MKQLGSLIATRKGFTAPPQIDYSRYSETVNLSHNPINTFDSLPQLSNVQNLIFDDTKLESFLKCRLQPEIESFSCLNTPLASSKFLPLMAIIAFGENVKVVNGSKVTQKTLKEAQTYHEELYPYIVEGWVITSLSPIKVYNPITKEKKVIKQDKENQANNQIEIVFDPNDKTELEEEKSKNIAKALRYRFNDLVHPASKQKSPVKAQSSKPKGTVKSRGFASPPPSSRQINREKSQNTKVTVKAGENPFEKKQ</sequence>
<dbReference type="InterPro" id="IPR032675">
    <property type="entry name" value="LRR_dom_sf"/>
</dbReference>
<evidence type="ECO:0000313" key="2">
    <source>
        <dbReference type="EMBL" id="EAX92591.1"/>
    </source>
</evidence>
<name>A2FR75_TRIV3</name>
<dbReference type="Proteomes" id="UP000001542">
    <property type="component" value="Unassembled WGS sequence"/>
</dbReference>
<dbReference type="VEuPathDB" id="TrichDB:TVAG_496250"/>
<dbReference type="InParanoid" id="A2FR75"/>
<dbReference type="VEuPathDB" id="TrichDB:TVAGG3_0388630"/>
<keyword evidence="3" id="KW-1185">Reference proteome</keyword>
<feature type="region of interest" description="Disordered" evidence="1">
    <location>
        <begin position="196"/>
        <end position="253"/>
    </location>
</feature>
<dbReference type="EMBL" id="DS113958">
    <property type="protein sequence ID" value="EAX92591.1"/>
    <property type="molecule type" value="Genomic_DNA"/>
</dbReference>
<gene>
    <name evidence="2" type="ORF">TVAG_496250</name>
</gene>